<evidence type="ECO:0000313" key="1">
    <source>
        <dbReference type="EMBL" id="CAL1298243.1"/>
    </source>
</evidence>
<accession>A0AAV2BQ82</accession>
<dbReference type="AlphaFoldDB" id="A0AAV2BQ82"/>
<gene>
    <name evidence="1" type="ORF">LARSCL_LOCUS20762</name>
</gene>
<dbReference type="Proteomes" id="UP001497382">
    <property type="component" value="Unassembled WGS sequence"/>
</dbReference>
<proteinExistence type="predicted"/>
<protein>
    <submittedName>
        <fullName evidence="1">Uncharacterized protein</fullName>
    </submittedName>
</protein>
<name>A0AAV2BQ82_9ARAC</name>
<sequence length="116" mass="13273">MATWMRKCSGMTQEEVDALSMKIAMKQEQHLIPLKEDLADWLNKTLVKGYCPRFVFGMEENKRQPPTVNPTLGSACCGSCYTRKVNCLDKPQRPAFPFPTTIDSHPLKDLIHFIEK</sequence>
<evidence type="ECO:0000313" key="2">
    <source>
        <dbReference type="Proteomes" id="UP001497382"/>
    </source>
</evidence>
<comment type="caution">
    <text evidence="1">The sequence shown here is derived from an EMBL/GenBank/DDBJ whole genome shotgun (WGS) entry which is preliminary data.</text>
</comment>
<reference evidence="1 2" key="1">
    <citation type="submission" date="2024-04" db="EMBL/GenBank/DDBJ databases">
        <authorList>
            <person name="Rising A."/>
            <person name="Reimegard J."/>
            <person name="Sonavane S."/>
            <person name="Akerstrom W."/>
            <person name="Nylinder S."/>
            <person name="Hedman E."/>
            <person name="Kallberg Y."/>
        </authorList>
    </citation>
    <scope>NUCLEOTIDE SEQUENCE [LARGE SCALE GENOMIC DNA]</scope>
</reference>
<dbReference type="EMBL" id="CAXIEN010000457">
    <property type="protein sequence ID" value="CAL1298243.1"/>
    <property type="molecule type" value="Genomic_DNA"/>
</dbReference>
<organism evidence="1 2">
    <name type="scientific">Larinioides sclopetarius</name>
    <dbReference type="NCBI Taxonomy" id="280406"/>
    <lineage>
        <taxon>Eukaryota</taxon>
        <taxon>Metazoa</taxon>
        <taxon>Ecdysozoa</taxon>
        <taxon>Arthropoda</taxon>
        <taxon>Chelicerata</taxon>
        <taxon>Arachnida</taxon>
        <taxon>Araneae</taxon>
        <taxon>Araneomorphae</taxon>
        <taxon>Entelegynae</taxon>
        <taxon>Araneoidea</taxon>
        <taxon>Araneidae</taxon>
        <taxon>Larinioides</taxon>
    </lineage>
</organism>
<keyword evidence="2" id="KW-1185">Reference proteome</keyword>